<dbReference type="Pfam" id="PF00320">
    <property type="entry name" value="GATA"/>
    <property type="match status" value="1"/>
</dbReference>
<keyword evidence="3" id="KW-0862">Zinc</keyword>
<proteinExistence type="predicted"/>
<dbReference type="GeneID" id="87904482"/>
<dbReference type="PROSITE" id="PS00344">
    <property type="entry name" value="GATA_ZN_FINGER_1"/>
    <property type="match status" value="1"/>
</dbReference>
<reference evidence="10 11" key="1">
    <citation type="journal article" date="2023" name="bioRxiv">
        <title>High-quality genome assemblies of four members of thePodospora anserinaspecies complex.</title>
        <authorList>
            <person name="Ament-Velasquez S.L."/>
            <person name="Vogan A.A."/>
            <person name="Wallerman O."/>
            <person name="Hartmann F."/>
            <person name="Gautier V."/>
            <person name="Silar P."/>
            <person name="Giraud T."/>
            <person name="Johannesson H."/>
        </authorList>
    </citation>
    <scope>NUCLEOTIDE SEQUENCE [LARGE SCALE GENOMIC DNA]</scope>
    <source>
        <strain evidence="10 11">CBS 415.72m</strain>
    </source>
</reference>
<feature type="region of interest" description="Disordered" evidence="7">
    <location>
        <begin position="515"/>
        <end position="547"/>
    </location>
</feature>
<feature type="domain" description="GATA-type" evidence="9">
    <location>
        <begin position="477"/>
        <end position="510"/>
    </location>
</feature>
<dbReference type="SUPFAM" id="SSF57716">
    <property type="entry name" value="Glucocorticoid receptor-like (DNA-binding domain)"/>
    <property type="match status" value="1"/>
</dbReference>
<dbReference type="Pfam" id="PF08447">
    <property type="entry name" value="PAS_3"/>
    <property type="match status" value="1"/>
</dbReference>
<dbReference type="InterPro" id="IPR000679">
    <property type="entry name" value="Znf_GATA"/>
</dbReference>
<feature type="compositionally biased region" description="Gly residues" evidence="7">
    <location>
        <begin position="109"/>
        <end position="121"/>
    </location>
</feature>
<dbReference type="InterPro" id="IPR013655">
    <property type="entry name" value="PAS_fold_3"/>
</dbReference>
<feature type="compositionally biased region" description="Polar residues" evidence="7">
    <location>
        <begin position="320"/>
        <end position="339"/>
    </location>
</feature>
<dbReference type="InterPro" id="IPR035965">
    <property type="entry name" value="PAS-like_dom_sf"/>
</dbReference>
<keyword evidence="1" id="KW-0479">Metal-binding</keyword>
<feature type="compositionally biased region" description="Polar residues" evidence="7">
    <location>
        <begin position="64"/>
        <end position="75"/>
    </location>
</feature>
<name>A0ABR0GRX9_9PEZI</name>
<dbReference type="SMART" id="SM00401">
    <property type="entry name" value="ZnF_GATA"/>
    <property type="match status" value="1"/>
</dbReference>
<keyword evidence="11" id="KW-1185">Reference proteome</keyword>
<dbReference type="CDD" id="cd00202">
    <property type="entry name" value="ZnF_GATA"/>
    <property type="match status" value="1"/>
</dbReference>
<evidence type="ECO:0000259" key="9">
    <source>
        <dbReference type="PROSITE" id="PS50114"/>
    </source>
</evidence>
<dbReference type="Gene3D" id="3.30.450.20">
    <property type="entry name" value="PAS domain"/>
    <property type="match status" value="1"/>
</dbReference>
<evidence type="ECO:0000313" key="10">
    <source>
        <dbReference type="EMBL" id="KAK4658447.1"/>
    </source>
</evidence>
<keyword evidence="2 6" id="KW-0863">Zinc-finger</keyword>
<dbReference type="EMBL" id="JAFFHA010000002">
    <property type="protein sequence ID" value="KAK4658447.1"/>
    <property type="molecule type" value="Genomic_DNA"/>
</dbReference>
<keyword evidence="10" id="KW-0675">Receptor</keyword>
<feature type="region of interest" description="Disordered" evidence="7">
    <location>
        <begin position="62"/>
        <end position="144"/>
    </location>
</feature>
<evidence type="ECO:0000256" key="3">
    <source>
        <dbReference type="ARBA" id="ARBA00022833"/>
    </source>
</evidence>
<dbReference type="PANTHER" id="PTHR47172:SF24">
    <property type="entry name" value="GATA ZINC FINGER DOMAIN-CONTAINING PROTEIN 14-RELATED"/>
    <property type="match status" value="1"/>
</dbReference>
<dbReference type="PANTHER" id="PTHR47172">
    <property type="entry name" value="OS01G0976800 PROTEIN"/>
    <property type="match status" value="1"/>
</dbReference>
<keyword evidence="5" id="KW-0804">Transcription</keyword>
<dbReference type="PROSITE" id="PS50114">
    <property type="entry name" value="GATA_ZN_FINGER_2"/>
    <property type="match status" value="1"/>
</dbReference>
<dbReference type="PROSITE" id="PS50112">
    <property type="entry name" value="PAS"/>
    <property type="match status" value="1"/>
</dbReference>
<dbReference type="InterPro" id="IPR000014">
    <property type="entry name" value="PAS"/>
</dbReference>
<feature type="compositionally biased region" description="Basic and acidic residues" evidence="7">
    <location>
        <begin position="538"/>
        <end position="547"/>
    </location>
</feature>
<comment type="caution">
    <text evidence="10">The sequence shown here is derived from an EMBL/GenBank/DDBJ whole genome shotgun (WGS) entry which is preliminary data.</text>
</comment>
<feature type="compositionally biased region" description="Basic and acidic residues" evidence="7">
    <location>
        <begin position="460"/>
        <end position="470"/>
    </location>
</feature>
<feature type="domain" description="PAS" evidence="8">
    <location>
        <begin position="153"/>
        <end position="223"/>
    </location>
</feature>
<accession>A0ABR0GRX9</accession>
<feature type="region of interest" description="Disordered" evidence="7">
    <location>
        <begin position="434"/>
        <end position="474"/>
    </location>
</feature>
<dbReference type="RefSeq" id="XP_062747419.1">
    <property type="nucleotide sequence ID" value="XM_062884575.1"/>
</dbReference>
<dbReference type="SMART" id="SM00091">
    <property type="entry name" value="PAS"/>
    <property type="match status" value="1"/>
</dbReference>
<evidence type="ECO:0000256" key="6">
    <source>
        <dbReference type="PROSITE-ProRule" id="PRU00094"/>
    </source>
</evidence>
<evidence type="ECO:0000313" key="11">
    <source>
        <dbReference type="Proteomes" id="UP001323405"/>
    </source>
</evidence>
<evidence type="ECO:0000256" key="4">
    <source>
        <dbReference type="ARBA" id="ARBA00023015"/>
    </source>
</evidence>
<organism evidence="10 11">
    <name type="scientific">Podospora pseudocomata</name>
    <dbReference type="NCBI Taxonomy" id="2093779"/>
    <lineage>
        <taxon>Eukaryota</taxon>
        <taxon>Fungi</taxon>
        <taxon>Dikarya</taxon>
        <taxon>Ascomycota</taxon>
        <taxon>Pezizomycotina</taxon>
        <taxon>Sordariomycetes</taxon>
        <taxon>Sordariomycetidae</taxon>
        <taxon>Sordariales</taxon>
        <taxon>Podosporaceae</taxon>
        <taxon>Podospora</taxon>
    </lineage>
</organism>
<evidence type="ECO:0000256" key="7">
    <source>
        <dbReference type="SAM" id="MobiDB-lite"/>
    </source>
</evidence>
<dbReference type="Proteomes" id="UP001323405">
    <property type="component" value="Unassembled WGS sequence"/>
</dbReference>
<gene>
    <name evidence="10" type="primary">WC-2</name>
    <name evidence="10" type="ORF">QC762_101870</name>
</gene>
<evidence type="ECO:0000256" key="1">
    <source>
        <dbReference type="ARBA" id="ARBA00022723"/>
    </source>
</evidence>
<evidence type="ECO:0000256" key="5">
    <source>
        <dbReference type="ARBA" id="ARBA00023163"/>
    </source>
</evidence>
<feature type="region of interest" description="Disordered" evidence="7">
    <location>
        <begin position="306"/>
        <end position="352"/>
    </location>
</feature>
<dbReference type="NCBIfam" id="TIGR00229">
    <property type="entry name" value="sensory_box"/>
    <property type="match status" value="1"/>
</dbReference>
<protein>
    <submittedName>
        <fullName evidence="10">White collar-2 protein light receptor</fullName>
    </submittedName>
</protein>
<evidence type="ECO:0000259" key="8">
    <source>
        <dbReference type="PROSITE" id="PS50112"/>
    </source>
</evidence>
<dbReference type="SUPFAM" id="SSF55785">
    <property type="entry name" value="PYP-like sensor domain (PAS domain)"/>
    <property type="match status" value="1"/>
</dbReference>
<keyword evidence="4" id="KW-0805">Transcription regulation</keyword>
<sequence>MSHGPPPSLSGSNYFGYGTGSVGGVTYSPHTDACGRLVVQMSGDPNDMMSLLDTSMFPPFDDNMSMSLDAQQPFNPSGPAAVQPSPSAGLAPSVDLPFSPDDSSSTANVGGGGGGGVGPGAGPLPVATLGSGSGGGSGGSNTTANTVTEFTKRRNWPAKVVEELQDFLHILDANGRIKHVSPSVEKLTGHKPADLLDVFLKDLIHPDDVGVFTSELNESIASGSPLRLFYRLRKSDNKYAIFESVGHAHIAAAKFAPNPNNQSPFCQAVFMMSRPYPTKNAGFLDSFLEHKIENERLKRRIAELKREEQDEVEESHRTWRQSQEGRSDITPSDADTSTFFGGGGARPTATSPMYTMSGNAAASADMPPPNLPASASAAAAAAAAAAAVSLTREALEGMTGSNRPDSIRDKMARYEGGTHVDTIEMLTGLRYQQGERSRGITTGNASPTLVKGDAGIAIPADRDPRGGGGDKKKKLKVTEEYVCTDCGTLDSPEWRKGPNGPKTLCNACGLRWAKKEKKRNKDNSNNSNGGNGNGNNGGDHHQIENVG</sequence>
<dbReference type="Gene3D" id="3.30.50.10">
    <property type="entry name" value="Erythroid Transcription Factor GATA-1, subunit A"/>
    <property type="match status" value="1"/>
</dbReference>
<dbReference type="CDD" id="cd00130">
    <property type="entry name" value="PAS"/>
    <property type="match status" value="1"/>
</dbReference>
<evidence type="ECO:0000256" key="2">
    <source>
        <dbReference type="ARBA" id="ARBA00022771"/>
    </source>
</evidence>
<dbReference type="InterPro" id="IPR013088">
    <property type="entry name" value="Znf_NHR/GATA"/>
</dbReference>